<dbReference type="AlphaFoldDB" id="A0A3M7SFW5"/>
<proteinExistence type="predicted"/>
<dbReference type="Proteomes" id="UP000276133">
    <property type="component" value="Unassembled WGS sequence"/>
</dbReference>
<name>A0A3M7SFW5_BRAPC</name>
<evidence type="ECO:0000313" key="1">
    <source>
        <dbReference type="EMBL" id="RNA34609.1"/>
    </source>
</evidence>
<dbReference type="EMBL" id="REGN01001447">
    <property type="protein sequence ID" value="RNA34609.1"/>
    <property type="molecule type" value="Genomic_DNA"/>
</dbReference>
<evidence type="ECO:0000313" key="2">
    <source>
        <dbReference type="Proteomes" id="UP000276133"/>
    </source>
</evidence>
<keyword evidence="2" id="KW-1185">Reference proteome</keyword>
<reference evidence="1 2" key="1">
    <citation type="journal article" date="2018" name="Sci. Rep.">
        <title>Genomic signatures of local adaptation to the degree of environmental predictability in rotifers.</title>
        <authorList>
            <person name="Franch-Gras L."/>
            <person name="Hahn C."/>
            <person name="Garcia-Roger E.M."/>
            <person name="Carmona M.J."/>
            <person name="Serra M."/>
            <person name="Gomez A."/>
        </authorList>
    </citation>
    <scope>NUCLEOTIDE SEQUENCE [LARGE SCALE GENOMIC DNA]</scope>
    <source>
        <strain evidence="1">HYR1</strain>
    </source>
</reference>
<sequence>MEYSKTRSVCLLDLAYNYRFRRKNVCLIKLSKDDD</sequence>
<organism evidence="1 2">
    <name type="scientific">Brachionus plicatilis</name>
    <name type="common">Marine rotifer</name>
    <name type="synonym">Brachionus muelleri</name>
    <dbReference type="NCBI Taxonomy" id="10195"/>
    <lineage>
        <taxon>Eukaryota</taxon>
        <taxon>Metazoa</taxon>
        <taxon>Spiralia</taxon>
        <taxon>Gnathifera</taxon>
        <taxon>Rotifera</taxon>
        <taxon>Eurotatoria</taxon>
        <taxon>Monogononta</taxon>
        <taxon>Pseudotrocha</taxon>
        <taxon>Ploima</taxon>
        <taxon>Brachionidae</taxon>
        <taxon>Brachionus</taxon>
    </lineage>
</organism>
<comment type="caution">
    <text evidence="1">The sequence shown here is derived from an EMBL/GenBank/DDBJ whole genome shotgun (WGS) entry which is preliminary data.</text>
</comment>
<accession>A0A3M7SFW5</accession>
<protein>
    <submittedName>
        <fullName evidence="1">Uncharacterized protein</fullName>
    </submittedName>
</protein>
<gene>
    <name evidence="1" type="ORF">BpHYR1_049830</name>
</gene>